<protein>
    <recommendedName>
        <fullName evidence="4">Toxin CptA</fullName>
    </recommendedName>
</protein>
<evidence type="ECO:0000313" key="2">
    <source>
        <dbReference type="EMBL" id="KZE34966.1"/>
    </source>
</evidence>
<dbReference type="InterPro" id="IPR009883">
    <property type="entry name" value="YgfX"/>
</dbReference>
<keyword evidence="1" id="KW-1133">Transmembrane helix</keyword>
<accession>A0A163DM25</accession>
<feature type="transmembrane region" description="Helical" evidence="1">
    <location>
        <begin position="20"/>
        <end position="39"/>
    </location>
</feature>
<dbReference type="RefSeq" id="WP_066609837.1">
    <property type="nucleotide sequence ID" value="NZ_LQQU01000004.1"/>
</dbReference>
<evidence type="ECO:0008006" key="4">
    <source>
        <dbReference type="Google" id="ProtNLM"/>
    </source>
</evidence>
<dbReference type="Pfam" id="PF07254">
    <property type="entry name" value="Cpta_toxin"/>
    <property type="match status" value="1"/>
</dbReference>
<keyword evidence="3" id="KW-1185">Reference proteome</keyword>
<organism evidence="2 3">
    <name type="scientific">Crenobacter luteus</name>
    <dbReference type="NCBI Taxonomy" id="1452487"/>
    <lineage>
        <taxon>Bacteria</taxon>
        <taxon>Pseudomonadati</taxon>
        <taxon>Pseudomonadota</taxon>
        <taxon>Betaproteobacteria</taxon>
        <taxon>Neisseriales</taxon>
        <taxon>Neisseriaceae</taxon>
        <taxon>Crenobacter</taxon>
    </lineage>
</organism>
<dbReference type="AlphaFoldDB" id="A0A163DM25"/>
<dbReference type="OrthoDB" id="8591113at2"/>
<evidence type="ECO:0000256" key="1">
    <source>
        <dbReference type="SAM" id="Phobius"/>
    </source>
</evidence>
<keyword evidence="1" id="KW-0812">Transmembrane</keyword>
<reference evidence="3" key="1">
    <citation type="submission" date="2016-01" db="EMBL/GenBank/DDBJ databases">
        <title>Draft genome of Chromobacterium sp. F49.</title>
        <authorList>
            <person name="Hong K.W."/>
        </authorList>
    </citation>
    <scope>NUCLEOTIDE SEQUENCE [LARGE SCALE GENOMIC DNA]</scope>
    <source>
        <strain evidence="3">CN10</strain>
    </source>
</reference>
<dbReference type="EMBL" id="LQQU01000004">
    <property type="protein sequence ID" value="KZE34966.1"/>
    <property type="molecule type" value="Genomic_DNA"/>
</dbReference>
<comment type="caution">
    <text evidence="2">The sequence shown here is derived from an EMBL/GenBank/DDBJ whole genome shotgun (WGS) entry which is preliminary data.</text>
</comment>
<keyword evidence="1" id="KW-0472">Membrane</keyword>
<evidence type="ECO:0000313" key="3">
    <source>
        <dbReference type="Proteomes" id="UP000076625"/>
    </source>
</evidence>
<gene>
    <name evidence="2" type="ORF">AVW16_05655</name>
</gene>
<proteinExistence type="predicted"/>
<dbReference type="Proteomes" id="UP000076625">
    <property type="component" value="Unassembled WGS sequence"/>
</dbReference>
<dbReference type="STRING" id="1452487.AVW16_05655"/>
<name>A0A163DM25_9NEIS</name>
<sequence>MRAPRHVPPFVVVPRPSRRWLAAALALHGFWLFAVLAVWPQGWPSLLPLPASLYWTLRADGWLPGARRVARLEVGPRGELTVVVAGRAFAARLAPDTVVWPWLIALRLDSEAGPLGLMLLPDSADPEALRALAVYARWFADPPDPLPIQDTHD</sequence>